<keyword evidence="8 10" id="KW-0472">Membrane</keyword>
<dbReference type="AlphaFoldDB" id="A0A917MTL1"/>
<keyword evidence="14" id="KW-1185">Reference proteome</keyword>
<keyword evidence="6 10" id="KW-0812">Transmembrane</keyword>
<evidence type="ECO:0000256" key="10">
    <source>
        <dbReference type="RuleBase" id="RU367007"/>
    </source>
</evidence>
<dbReference type="GO" id="GO:0012505">
    <property type="term" value="C:endomembrane system"/>
    <property type="evidence" value="ECO:0007669"/>
    <property type="project" value="UniProtKB-SubCell"/>
</dbReference>
<feature type="transmembrane region" description="Helical" evidence="10">
    <location>
        <begin position="237"/>
        <end position="254"/>
    </location>
</feature>
<evidence type="ECO:0000256" key="6">
    <source>
        <dbReference type="ARBA" id="ARBA00022692"/>
    </source>
</evidence>
<dbReference type="EMBL" id="BMDC01000002">
    <property type="protein sequence ID" value="GGH62880.1"/>
    <property type="molecule type" value="Genomic_DNA"/>
</dbReference>
<dbReference type="EC" id="2.4.1.-" evidence="10"/>
<feature type="transmembrane region" description="Helical" evidence="10">
    <location>
        <begin position="436"/>
        <end position="453"/>
    </location>
</feature>
<feature type="transmembrane region" description="Helical" evidence="10">
    <location>
        <begin position="184"/>
        <end position="202"/>
    </location>
</feature>
<organism evidence="13 14">
    <name type="scientific">Rothia aerolata</name>
    <dbReference type="NCBI Taxonomy" id="1812262"/>
    <lineage>
        <taxon>Bacteria</taxon>
        <taxon>Bacillati</taxon>
        <taxon>Actinomycetota</taxon>
        <taxon>Actinomycetes</taxon>
        <taxon>Micrococcales</taxon>
        <taxon>Micrococcaceae</taxon>
        <taxon>Rothia</taxon>
    </lineage>
</organism>
<evidence type="ECO:0000259" key="11">
    <source>
        <dbReference type="Pfam" id="PF02366"/>
    </source>
</evidence>
<feature type="transmembrane region" description="Helical" evidence="10">
    <location>
        <begin position="260"/>
        <end position="278"/>
    </location>
</feature>
<dbReference type="Pfam" id="PF16192">
    <property type="entry name" value="PMT_4TMC"/>
    <property type="match status" value="1"/>
</dbReference>
<dbReference type="InterPro" id="IPR003342">
    <property type="entry name" value="ArnT-like_N"/>
</dbReference>
<dbReference type="PANTHER" id="PTHR10050:SF46">
    <property type="entry name" value="PROTEIN O-MANNOSYL-TRANSFERASE 2"/>
    <property type="match status" value="1"/>
</dbReference>
<evidence type="ECO:0000256" key="7">
    <source>
        <dbReference type="ARBA" id="ARBA00022989"/>
    </source>
</evidence>
<evidence type="ECO:0000256" key="2">
    <source>
        <dbReference type="ARBA" id="ARBA00004922"/>
    </source>
</evidence>
<accession>A0A917MTL1</accession>
<comment type="pathway">
    <text evidence="2 10">Protein modification; protein glycosylation.</text>
</comment>
<proteinExistence type="inferred from homology"/>
<keyword evidence="10" id="KW-1003">Cell membrane</keyword>
<feature type="domain" description="ArnT-like N-terminal" evidence="11">
    <location>
        <begin position="43"/>
        <end position="204"/>
    </location>
</feature>
<dbReference type="GO" id="GO:0004169">
    <property type="term" value="F:dolichyl-phosphate-mannose-protein mannosyltransferase activity"/>
    <property type="evidence" value="ECO:0007669"/>
    <property type="project" value="UniProtKB-UniRule"/>
</dbReference>
<feature type="transmembrane region" description="Helical" evidence="10">
    <location>
        <begin position="494"/>
        <end position="517"/>
    </location>
</feature>
<evidence type="ECO:0000313" key="14">
    <source>
        <dbReference type="Proteomes" id="UP000600171"/>
    </source>
</evidence>
<feature type="transmembrane region" description="Helical" evidence="10">
    <location>
        <begin position="459"/>
        <end position="482"/>
    </location>
</feature>
<evidence type="ECO:0000256" key="3">
    <source>
        <dbReference type="ARBA" id="ARBA00007222"/>
    </source>
</evidence>
<dbReference type="Pfam" id="PF02366">
    <property type="entry name" value="PMT"/>
    <property type="match status" value="1"/>
</dbReference>
<comment type="similarity">
    <text evidence="3 10">Belongs to the glycosyltransferase 39 family.</text>
</comment>
<dbReference type="InterPro" id="IPR027005">
    <property type="entry name" value="PMT-like"/>
</dbReference>
<feature type="domain" description="Protein O-mannosyl-transferase C-terminal four TM" evidence="12">
    <location>
        <begin position="345"/>
        <end position="536"/>
    </location>
</feature>
<dbReference type="GO" id="GO:0005886">
    <property type="term" value="C:plasma membrane"/>
    <property type="evidence" value="ECO:0007669"/>
    <property type="project" value="UniProtKB-SubCell"/>
</dbReference>
<sequence>MKQSTSHRAVMTLPQAFTAEALRERLAVAWVQAPRFGWVAPLLVTLLAGLMRWWNLADPHAVVFDETYYAKDAYSMLHFGYEMNWSDSANDSFLAGNPAEGLEDSAEYVVHPPVGKWMIAVGMMLFGDNNPLGWRAAAAFTGTVSIALLAYAAWLLFRSVTVATLAALLMSVDGLHFVQSRFALLDIFLMFWLLATFVCLLLDRRSARRRLAARIADHAASAGGMPTDTFMKFGPRLGFRYWRLLAGICAGLAVGVKWNALFFIAIFGLLTVFWDLNARRIAGVKRWFLAGVFRDGLPAFFYLIIVGLGVYLLTWAGWFSSQHAYDRQWAANHPSEGVQWLPPALRSLWEYHRSAYEFHAGLDSPHTYQSPAWQWLILGKPTSYYYESVDGGSVGCGVEKCSQAVLNIGNPLIWWSFIVAAVFALLIFMIRRDWRFGALFVVFAVGYFPWFAYPHRTMFYFYALSFEPYLILILAGLLGLALGRAGDTVARQRLGFGLVGIFVVVVLLVSIFFWPIWTGQTIPYEHWRWRMWFDVWI</sequence>
<evidence type="ECO:0000256" key="4">
    <source>
        <dbReference type="ARBA" id="ARBA00022676"/>
    </source>
</evidence>
<keyword evidence="4 10" id="KW-0328">Glycosyltransferase</keyword>
<feature type="transmembrane region" description="Helical" evidence="10">
    <location>
        <begin position="132"/>
        <end position="153"/>
    </location>
</feature>
<evidence type="ECO:0000256" key="8">
    <source>
        <dbReference type="ARBA" id="ARBA00023136"/>
    </source>
</evidence>
<feature type="transmembrane region" description="Helical" evidence="10">
    <location>
        <begin position="299"/>
        <end position="319"/>
    </location>
</feature>
<reference evidence="13 14" key="1">
    <citation type="journal article" date="2014" name="Int. J. Syst. Evol. Microbiol.">
        <title>Complete genome sequence of Corynebacterium casei LMG S-19264T (=DSM 44701T), isolated from a smear-ripened cheese.</title>
        <authorList>
            <consortium name="US DOE Joint Genome Institute (JGI-PGF)"/>
            <person name="Walter F."/>
            <person name="Albersmeier A."/>
            <person name="Kalinowski J."/>
            <person name="Ruckert C."/>
        </authorList>
    </citation>
    <scope>NUCLEOTIDE SEQUENCE [LARGE SCALE GENOMIC DNA]</scope>
    <source>
        <strain evidence="13 14">CCM 8669</strain>
    </source>
</reference>
<comment type="subcellular location">
    <subcellularLocation>
        <location evidence="10">Cell membrane</location>
    </subcellularLocation>
    <subcellularLocation>
        <location evidence="1">Endomembrane system</location>
        <topology evidence="1">Multi-pass membrane protein</topology>
    </subcellularLocation>
</comment>
<gene>
    <name evidence="13" type="ORF">GCM10007359_13570</name>
</gene>
<dbReference type="RefSeq" id="WP_188359612.1">
    <property type="nucleotide sequence ID" value="NZ_BMDC01000002.1"/>
</dbReference>
<keyword evidence="7 10" id="KW-1133">Transmembrane helix</keyword>
<evidence type="ECO:0000256" key="1">
    <source>
        <dbReference type="ARBA" id="ARBA00004127"/>
    </source>
</evidence>
<comment type="function">
    <text evidence="10">Protein O-mannosyltransferase that catalyzes the transfer of a single mannose residue from a polyprenol phospho-mannosyl lipidic donor to the hydroxyl group of selected serine and threonine residues in acceptor proteins.</text>
</comment>
<dbReference type="Proteomes" id="UP000600171">
    <property type="component" value="Unassembled WGS sequence"/>
</dbReference>
<evidence type="ECO:0000313" key="13">
    <source>
        <dbReference type="EMBL" id="GGH62880.1"/>
    </source>
</evidence>
<evidence type="ECO:0000256" key="5">
    <source>
        <dbReference type="ARBA" id="ARBA00022679"/>
    </source>
</evidence>
<evidence type="ECO:0000256" key="9">
    <source>
        <dbReference type="ARBA" id="ARBA00093617"/>
    </source>
</evidence>
<dbReference type="InterPro" id="IPR032421">
    <property type="entry name" value="PMT_4TMC"/>
</dbReference>
<comment type="caution">
    <text evidence="13">The sequence shown here is derived from an EMBL/GenBank/DDBJ whole genome shotgun (WGS) entry which is preliminary data.</text>
</comment>
<keyword evidence="5 10" id="KW-0808">Transferase</keyword>
<evidence type="ECO:0000259" key="12">
    <source>
        <dbReference type="Pfam" id="PF16192"/>
    </source>
</evidence>
<protein>
    <recommendedName>
        <fullName evidence="9 10">Polyprenol-phosphate-mannose--protein mannosyltransferase</fullName>
        <ecNumber evidence="10">2.4.1.-</ecNumber>
    </recommendedName>
</protein>
<name>A0A917MTL1_9MICC</name>
<feature type="transmembrane region" description="Helical" evidence="10">
    <location>
        <begin position="412"/>
        <end position="429"/>
    </location>
</feature>
<dbReference type="PANTHER" id="PTHR10050">
    <property type="entry name" value="DOLICHYL-PHOSPHATE-MANNOSE--PROTEIN MANNOSYLTRANSFERASE"/>
    <property type="match status" value="1"/>
</dbReference>